<keyword evidence="2" id="KW-0732">Signal</keyword>
<dbReference type="EMBL" id="RBAM01000003">
    <property type="protein sequence ID" value="RKN75481.1"/>
    <property type="molecule type" value="Genomic_DNA"/>
</dbReference>
<evidence type="ECO:0000256" key="2">
    <source>
        <dbReference type="SAM" id="SignalP"/>
    </source>
</evidence>
<gene>
    <name evidence="4" type="ORF">D7231_08610</name>
</gene>
<dbReference type="PROSITE" id="PS51257">
    <property type="entry name" value="PROKAR_LIPOPROTEIN"/>
    <property type="match status" value="1"/>
</dbReference>
<proteinExistence type="predicted"/>
<protein>
    <submittedName>
        <fullName evidence="4">DUF4232 domain-containing protein</fullName>
    </submittedName>
</protein>
<comment type="caution">
    <text evidence="4">The sequence shown here is derived from an EMBL/GenBank/DDBJ whole genome shotgun (WGS) entry which is preliminary data.</text>
</comment>
<feature type="domain" description="DUF4232" evidence="3">
    <location>
        <begin position="118"/>
        <end position="239"/>
    </location>
</feature>
<dbReference type="Proteomes" id="UP000270343">
    <property type="component" value="Unassembled WGS sequence"/>
</dbReference>
<feature type="compositionally biased region" description="Basic and acidic residues" evidence="1">
    <location>
        <begin position="82"/>
        <end position="91"/>
    </location>
</feature>
<dbReference type="RefSeq" id="WP_120754344.1">
    <property type="nucleotide sequence ID" value="NZ_RBAM01000003.1"/>
</dbReference>
<evidence type="ECO:0000256" key="1">
    <source>
        <dbReference type="SAM" id="MobiDB-lite"/>
    </source>
</evidence>
<evidence type="ECO:0000313" key="5">
    <source>
        <dbReference type="Proteomes" id="UP000270343"/>
    </source>
</evidence>
<dbReference type="OrthoDB" id="3854042at2"/>
<feature type="chain" id="PRO_5017446808" evidence="2">
    <location>
        <begin position="32"/>
        <end position="248"/>
    </location>
</feature>
<feature type="compositionally biased region" description="Low complexity" evidence="1">
    <location>
        <begin position="56"/>
        <end position="79"/>
    </location>
</feature>
<accession>A0A3B0BSQ9</accession>
<dbReference type="AlphaFoldDB" id="A0A3B0BSQ9"/>
<reference evidence="4 5" key="1">
    <citation type="journal article" date="2015" name="Antonie Van Leeuwenhoek">
        <title>Streptomyces klenkii sp. nov., isolated from deep marine sediment.</title>
        <authorList>
            <person name="Veyisoglu A."/>
            <person name="Sahin N."/>
        </authorList>
    </citation>
    <scope>NUCLEOTIDE SEQUENCE [LARGE SCALE GENOMIC DNA]</scope>
    <source>
        <strain evidence="4 5">KCTC 29202</strain>
    </source>
</reference>
<name>A0A3B0BSQ9_9ACTN</name>
<feature type="signal peptide" evidence="2">
    <location>
        <begin position="1"/>
        <end position="31"/>
    </location>
</feature>
<dbReference type="InterPro" id="IPR025326">
    <property type="entry name" value="DUF4232"/>
</dbReference>
<keyword evidence="5" id="KW-1185">Reference proteome</keyword>
<feature type="region of interest" description="Disordered" evidence="1">
    <location>
        <begin position="33"/>
        <end position="117"/>
    </location>
</feature>
<sequence length="248" mass="25098">MRASTRRVLPRSRPFATAGLTAVALATLSLAACSGSGKGEGVRQEGAASSQPSQQGPGALPSESSGSSGSPQGGHTSQGKPAGEKNGDKNRPSGATPHGTQRAGTTHDPYAPENRVPCTASNTEVTAAPVPRPLNHMLLTITNTGSKMCDLTGYPVVKFEGAQSVPPVMENTKPQAVTSLPPGGKGYAGVILSAGDGSGGEGYTAQSLEIGFQGSDKMAEAALQAKGVHIDNSLRVTYWVTDSGDALS</sequence>
<dbReference type="Pfam" id="PF14016">
    <property type="entry name" value="DUF4232"/>
    <property type="match status" value="1"/>
</dbReference>
<evidence type="ECO:0000259" key="3">
    <source>
        <dbReference type="Pfam" id="PF14016"/>
    </source>
</evidence>
<evidence type="ECO:0000313" key="4">
    <source>
        <dbReference type="EMBL" id="RKN75481.1"/>
    </source>
</evidence>
<organism evidence="4 5">
    <name type="scientific">Streptomyces klenkii</name>
    <dbReference type="NCBI Taxonomy" id="1420899"/>
    <lineage>
        <taxon>Bacteria</taxon>
        <taxon>Bacillati</taxon>
        <taxon>Actinomycetota</taxon>
        <taxon>Actinomycetes</taxon>
        <taxon>Kitasatosporales</taxon>
        <taxon>Streptomycetaceae</taxon>
        <taxon>Streptomyces</taxon>
    </lineage>
</organism>